<dbReference type="GO" id="GO:0043709">
    <property type="term" value="P:cell adhesion involved in single-species biofilm formation"/>
    <property type="evidence" value="ECO:0007669"/>
    <property type="project" value="TreeGrafter"/>
</dbReference>
<feature type="signal peptide" evidence="5">
    <location>
        <begin position="1"/>
        <end position="21"/>
    </location>
</feature>
<gene>
    <name evidence="6" type="ORF">D7V32_16245</name>
</gene>
<evidence type="ECO:0000256" key="5">
    <source>
        <dbReference type="SAM" id="SignalP"/>
    </source>
</evidence>
<reference evidence="6 7" key="1">
    <citation type="submission" date="2018-09" db="EMBL/GenBank/DDBJ databases">
        <title>The draft genome of Acinetobacter spp. strains.</title>
        <authorList>
            <person name="Qin J."/>
            <person name="Feng Y."/>
            <person name="Zong Z."/>
        </authorList>
    </citation>
    <scope>NUCLEOTIDE SEQUENCE [LARGE SCALE GENOMIC DNA]</scope>
    <source>
        <strain evidence="6 7">WCHAc060012</strain>
    </source>
</reference>
<evidence type="ECO:0000256" key="1">
    <source>
        <dbReference type="ARBA" id="ARBA00004561"/>
    </source>
</evidence>
<feature type="chain" id="PRO_5017339631" evidence="5">
    <location>
        <begin position="22"/>
        <end position="201"/>
    </location>
</feature>
<dbReference type="PANTHER" id="PTHR33420">
    <property type="entry name" value="FIMBRIAL SUBUNIT ELFA-RELATED"/>
    <property type="match status" value="1"/>
</dbReference>
<organism evidence="6 7">
    <name type="scientific">Acinetobacter tianfuensis</name>
    <dbReference type="NCBI Taxonomy" id="2419603"/>
    <lineage>
        <taxon>Bacteria</taxon>
        <taxon>Pseudomonadati</taxon>
        <taxon>Pseudomonadota</taxon>
        <taxon>Gammaproteobacteria</taxon>
        <taxon>Moraxellales</taxon>
        <taxon>Moraxellaceae</taxon>
        <taxon>Acinetobacter</taxon>
    </lineage>
</organism>
<evidence type="ECO:0000256" key="2">
    <source>
        <dbReference type="ARBA" id="ARBA00006671"/>
    </source>
</evidence>
<dbReference type="InterPro" id="IPR050263">
    <property type="entry name" value="Bact_Fimbrial_Adh_Pro"/>
</dbReference>
<comment type="subcellular location">
    <subcellularLocation>
        <location evidence="1">Fimbrium</location>
    </subcellularLocation>
</comment>
<sequence length="201" mass="20499">MKALSTLVALSALGMSTIALAASGTITINGKIYNETCVLSGADSTATGTGNVVVTLNTIPSSNFTSLNRVSGLKAFNVGLTKTDGSACYTAAGLGANLAPVVTLSTANASDYKSDETTALLNKASTKSATNPAYIQILAKPNSTGAGVAVDYSDTATQAKAAYDSTNNRFYYAAQYYAGNGSVIPEAQDVTAVVTYNITYP</sequence>
<evidence type="ECO:0000313" key="6">
    <source>
        <dbReference type="EMBL" id="RKG29166.1"/>
    </source>
</evidence>
<dbReference type="InterPro" id="IPR036937">
    <property type="entry name" value="Adhesion_dom_fimbrial_sf"/>
</dbReference>
<dbReference type="SUPFAM" id="SSF49401">
    <property type="entry name" value="Bacterial adhesins"/>
    <property type="match status" value="1"/>
</dbReference>
<protein>
    <submittedName>
        <fullName evidence="6">Type 1 fimbrial protein</fullName>
    </submittedName>
</protein>
<dbReference type="PANTHER" id="PTHR33420:SF3">
    <property type="entry name" value="FIMBRIAL SUBUNIT ELFA"/>
    <property type="match status" value="1"/>
</dbReference>
<comment type="caution">
    <text evidence="6">The sequence shown here is derived from an EMBL/GenBank/DDBJ whole genome shotgun (WGS) entry which is preliminary data.</text>
</comment>
<accession>A0A3A8E6D3</accession>
<dbReference type="Proteomes" id="UP000282388">
    <property type="component" value="Unassembled WGS sequence"/>
</dbReference>
<dbReference type="AlphaFoldDB" id="A0A3A8E6D3"/>
<evidence type="ECO:0000313" key="7">
    <source>
        <dbReference type="Proteomes" id="UP000282388"/>
    </source>
</evidence>
<dbReference type="OrthoDB" id="6685206at2"/>
<evidence type="ECO:0000256" key="3">
    <source>
        <dbReference type="ARBA" id="ARBA00022729"/>
    </source>
</evidence>
<proteinExistence type="inferred from homology"/>
<dbReference type="EMBL" id="RAXV01000056">
    <property type="protein sequence ID" value="RKG29166.1"/>
    <property type="molecule type" value="Genomic_DNA"/>
</dbReference>
<keyword evidence="7" id="KW-1185">Reference proteome</keyword>
<name>A0A3A8E6D3_9GAMM</name>
<dbReference type="RefSeq" id="WP_120403849.1">
    <property type="nucleotide sequence ID" value="NZ_RAXV01000056.1"/>
</dbReference>
<evidence type="ECO:0000256" key="4">
    <source>
        <dbReference type="ARBA" id="ARBA00023263"/>
    </source>
</evidence>
<dbReference type="Gene3D" id="2.60.40.1090">
    <property type="entry name" value="Fimbrial-type adhesion domain"/>
    <property type="match status" value="1"/>
</dbReference>
<keyword evidence="3 5" id="KW-0732">Signal</keyword>
<comment type="similarity">
    <text evidence="2">Belongs to the fimbrial protein family.</text>
</comment>
<dbReference type="InterPro" id="IPR008966">
    <property type="entry name" value="Adhesion_dom_sf"/>
</dbReference>
<dbReference type="GO" id="GO:0009289">
    <property type="term" value="C:pilus"/>
    <property type="evidence" value="ECO:0007669"/>
    <property type="project" value="UniProtKB-SubCell"/>
</dbReference>
<keyword evidence="4" id="KW-0281">Fimbrium</keyword>